<proteinExistence type="inferred from homology"/>
<dbReference type="PANTHER" id="PTHR33695:SF1">
    <property type="entry name" value="LIPOPROTEIN SIGNAL PEPTIDASE"/>
    <property type="match status" value="1"/>
</dbReference>
<keyword evidence="6 9" id="KW-0378">Hydrolase</keyword>
<keyword evidence="5 9" id="KW-0064">Aspartyl protease</keyword>
<evidence type="ECO:0000256" key="8">
    <source>
        <dbReference type="ARBA" id="ARBA00023136"/>
    </source>
</evidence>
<dbReference type="OrthoDB" id="4308908at2"/>
<dbReference type="EC" id="3.4.23.36" evidence="9"/>
<keyword evidence="4 9" id="KW-0812">Transmembrane</keyword>
<feature type="active site" evidence="9">
    <location>
        <position position="141"/>
    </location>
</feature>
<comment type="caution">
    <text evidence="12">The sequence shown here is derived from an EMBL/GenBank/DDBJ whole genome shotgun (WGS) entry which is preliminary data.</text>
</comment>
<comment type="function">
    <text evidence="9 10">This protein specifically catalyzes the removal of signal peptides from prolipoproteins.</text>
</comment>
<evidence type="ECO:0000256" key="10">
    <source>
        <dbReference type="RuleBase" id="RU000594"/>
    </source>
</evidence>
<accession>A0A3N4ZN73</accession>
<reference evidence="12 13" key="1">
    <citation type="submission" date="2018-11" db="EMBL/GenBank/DDBJ databases">
        <title>Sequencing the genomes of 1000 actinobacteria strains.</title>
        <authorList>
            <person name="Klenk H.-P."/>
        </authorList>
    </citation>
    <scope>NUCLEOTIDE SEQUENCE [LARGE SCALE GENOMIC DNA]</scope>
    <source>
        <strain evidence="12 13">DSM 14418</strain>
    </source>
</reference>
<evidence type="ECO:0000256" key="2">
    <source>
        <dbReference type="ARBA" id="ARBA00022475"/>
    </source>
</evidence>
<evidence type="ECO:0000256" key="11">
    <source>
        <dbReference type="RuleBase" id="RU004181"/>
    </source>
</evidence>
<dbReference type="GO" id="GO:0006508">
    <property type="term" value="P:proteolysis"/>
    <property type="evidence" value="ECO:0007669"/>
    <property type="project" value="UniProtKB-KW"/>
</dbReference>
<feature type="active site" evidence="9">
    <location>
        <position position="127"/>
    </location>
</feature>
<evidence type="ECO:0000256" key="6">
    <source>
        <dbReference type="ARBA" id="ARBA00022801"/>
    </source>
</evidence>
<dbReference type="PANTHER" id="PTHR33695">
    <property type="entry name" value="LIPOPROTEIN SIGNAL PEPTIDASE"/>
    <property type="match status" value="1"/>
</dbReference>
<evidence type="ECO:0000256" key="7">
    <source>
        <dbReference type="ARBA" id="ARBA00022989"/>
    </source>
</evidence>
<comment type="catalytic activity">
    <reaction evidence="9 10">
        <text>Release of signal peptides from bacterial membrane prolipoproteins. Hydrolyzes -Xaa-Yaa-Zaa-|-(S,diacylglyceryl)Cys-, in which Xaa is hydrophobic (preferably Leu), and Yaa (Ala or Ser) and Zaa (Gly or Ala) have small, neutral side chains.</text>
        <dbReference type="EC" id="3.4.23.36"/>
    </reaction>
</comment>
<dbReference type="PRINTS" id="PR00781">
    <property type="entry name" value="LIPOSIGPTASE"/>
</dbReference>
<comment type="pathway">
    <text evidence="9">Protein modification; lipoprotein biosynthesis (signal peptide cleavage).</text>
</comment>
<dbReference type="Pfam" id="PF01252">
    <property type="entry name" value="Peptidase_A8"/>
    <property type="match status" value="1"/>
</dbReference>
<evidence type="ECO:0000256" key="9">
    <source>
        <dbReference type="HAMAP-Rule" id="MF_00161"/>
    </source>
</evidence>
<dbReference type="Proteomes" id="UP000280726">
    <property type="component" value="Unassembled WGS sequence"/>
</dbReference>
<evidence type="ECO:0000256" key="5">
    <source>
        <dbReference type="ARBA" id="ARBA00022750"/>
    </source>
</evidence>
<dbReference type="UniPathway" id="UPA00665"/>
<comment type="subcellular location">
    <subcellularLocation>
        <location evidence="9">Cell membrane</location>
        <topology evidence="9">Multi-pass membrane protein</topology>
    </subcellularLocation>
</comment>
<keyword evidence="2 9" id="KW-1003">Cell membrane</keyword>
<feature type="transmembrane region" description="Helical" evidence="9">
    <location>
        <begin position="137"/>
        <end position="156"/>
    </location>
</feature>
<comment type="caution">
    <text evidence="9">Lacks conserved residue(s) required for the propagation of feature annotation.</text>
</comment>
<dbReference type="HAMAP" id="MF_00161">
    <property type="entry name" value="LspA"/>
    <property type="match status" value="1"/>
</dbReference>
<dbReference type="PROSITE" id="PS00855">
    <property type="entry name" value="SPASE_II"/>
    <property type="match status" value="1"/>
</dbReference>
<comment type="similarity">
    <text evidence="1 9 11">Belongs to the peptidase A8 family.</text>
</comment>
<sequence length="166" mass="16814">MTANAPARTARVARARIALAVTVALLAAVDLSLKAWAGGALADGQTVDLGPLQLRLVFNSGVAFSLGATLPAGVVLGVTGLIIVALAVFAWWATRTATLPARLALAAILAGAVANLLDRAADGVVTDYLHTGWFPTFNLADVFITAGAAALVLVSLTGSDRAEDPV</sequence>
<evidence type="ECO:0000256" key="4">
    <source>
        <dbReference type="ARBA" id="ARBA00022692"/>
    </source>
</evidence>
<evidence type="ECO:0000256" key="3">
    <source>
        <dbReference type="ARBA" id="ARBA00022670"/>
    </source>
</evidence>
<feature type="transmembrane region" description="Helical" evidence="9">
    <location>
        <begin position="61"/>
        <end position="92"/>
    </location>
</feature>
<dbReference type="InterPro" id="IPR001872">
    <property type="entry name" value="Peptidase_A8"/>
</dbReference>
<keyword evidence="13" id="KW-1185">Reference proteome</keyword>
<feature type="transmembrane region" description="Helical" evidence="9">
    <location>
        <begin position="99"/>
        <end position="117"/>
    </location>
</feature>
<dbReference type="EMBL" id="RKRA01000001">
    <property type="protein sequence ID" value="RPF27158.1"/>
    <property type="molecule type" value="Genomic_DNA"/>
</dbReference>
<dbReference type="GO" id="GO:0004190">
    <property type="term" value="F:aspartic-type endopeptidase activity"/>
    <property type="evidence" value="ECO:0007669"/>
    <property type="project" value="UniProtKB-UniRule"/>
</dbReference>
<keyword evidence="8 9" id="KW-0472">Membrane</keyword>
<organism evidence="12 13">
    <name type="scientific">Georgenia muralis</name>
    <dbReference type="NCBI Taxonomy" id="154117"/>
    <lineage>
        <taxon>Bacteria</taxon>
        <taxon>Bacillati</taxon>
        <taxon>Actinomycetota</taxon>
        <taxon>Actinomycetes</taxon>
        <taxon>Micrococcales</taxon>
        <taxon>Bogoriellaceae</taxon>
        <taxon>Georgenia</taxon>
    </lineage>
</organism>
<gene>
    <name evidence="9" type="primary">lspA</name>
    <name evidence="12" type="ORF">EDD32_1628</name>
</gene>
<keyword evidence="7 9" id="KW-1133">Transmembrane helix</keyword>
<name>A0A3N4ZN73_9MICO</name>
<evidence type="ECO:0000313" key="12">
    <source>
        <dbReference type="EMBL" id="RPF27158.1"/>
    </source>
</evidence>
<dbReference type="AlphaFoldDB" id="A0A3N4ZN73"/>
<evidence type="ECO:0000256" key="1">
    <source>
        <dbReference type="ARBA" id="ARBA00006139"/>
    </source>
</evidence>
<evidence type="ECO:0000313" key="13">
    <source>
        <dbReference type="Proteomes" id="UP000280726"/>
    </source>
</evidence>
<dbReference type="NCBIfam" id="TIGR00077">
    <property type="entry name" value="lspA"/>
    <property type="match status" value="1"/>
</dbReference>
<protein>
    <recommendedName>
        <fullName evidence="9">Lipoprotein signal peptidase</fullName>
        <ecNumber evidence="9">3.4.23.36</ecNumber>
    </recommendedName>
    <alternativeName>
        <fullName evidence="9">Prolipoprotein signal peptidase</fullName>
    </alternativeName>
    <alternativeName>
        <fullName evidence="9">Signal peptidase II</fullName>
        <shortName evidence="9">SPase II</shortName>
    </alternativeName>
</protein>
<dbReference type="GO" id="GO:0005886">
    <property type="term" value="C:plasma membrane"/>
    <property type="evidence" value="ECO:0007669"/>
    <property type="project" value="UniProtKB-SubCell"/>
</dbReference>
<keyword evidence="3 9" id="KW-0645">Protease</keyword>
<dbReference type="RefSeq" id="WP_123916497.1">
    <property type="nucleotide sequence ID" value="NZ_RKRA01000001.1"/>
</dbReference>